<dbReference type="Proteomes" id="UP000600588">
    <property type="component" value="Unassembled WGS sequence"/>
</dbReference>
<keyword evidence="4" id="KW-1185">Reference proteome</keyword>
<dbReference type="EMBL" id="JACVXB010000003">
    <property type="protein sequence ID" value="MBD0832264.1"/>
    <property type="molecule type" value="Genomic_DNA"/>
</dbReference>
<organism evidence="3 4">
    <name type="scientific">Aestuariibaculum sediminum</name>
    <dbReference type="NCBI Taxonomy" id="2770637"/>
    <lineage>
        <taxon>Bacteria</taxon>
        <taxon>Pseudomonadati</taxon>
        <taxon>Bacteroidota</taxon>
        <taxon>Flavobacteriia</taxon>
        <taxon>Flavobacteriales</taxon>
        <taxon>Flavobacteriaceae</taxon>
    </lineage>
</organism>
<evidence type="ECO:0000313" key="3">
    <source>
        <dbReference type="EMBL" id="MBD0832264.1"/>
    </source>
</evidence>
<evidence type="ECO:0000256" key="1">
    <source>
        <dbReference type="SAM" id="SignalP"/>
    </source>
</evidence>
<feature type="chain" id="PRO_5035297634" evidence="1">
    <location>
        <begin position="21"/>
        <end position="189"/>
    </location>
</feature>
<dbReference type="AlphaFoldDB" id="A0A8J6Q2K9"/>
<dbReference type="RefSeq" id="WP_188230049.1">
    <property type="nucleotide sequence ID" value="NZ_JACVXB010000003.1"/>
</dbReference>
<feature type="signal peptide" evidence="1">
    <location>
        <begin position="1"/>
        <end position="20"/>
    </location>
</feature>
<evidence type="ECO:0000313" key="4">
    <source>
        <dbReference type="Proteomes" id="UP000600588"/>
    </source>
</evidence>
<dbReference type="SUPFAM" id="SSF56925">
    <property type="entry name" value="OMPA-like"/>
    <property type="match status" value="1"/>
</dbReference>
<dbReference type="InterPro" id="IPR011250">
    <property type="entry name" value="OMP/PagP_B-barrel"/>
</dbReference>
<reference evidence="3 4" key="1">
    <citation type="submission" date="2020-09" db="EMBL/GenBank/DDBJ databases">
        <title>TT11 complete genome.</title>
        <authorList>
            <person name="Wu Z."/>
        </authorList>
    </citation>
    <scope>NUCLEOTIDE SEQUENCE [LARGE SCALE GENOMIC DNA]</scope>
    <source>
        <strain evidence="3 4">TT11</strain>
    </source>
</reference>
<comment type="caution">
    <text evidence="3">The sequence shown here is derived from an EMBL/GenBank/DDBJ whole genome shotgun (WGS) entry which is preliminary data.</text>
</comment>
<sequence length="189" mass="21130">MKNLFFTIICALIISLNTNAQDSNFGIKGGYNLAAVSYDNDYETGQRHGFHIGIYGESGINENLALQVEFLYSQQGYQLENSNATFTQKLDYLNLPLLLKLYPTNNFYLEAGPQAGLAISHKEEYEGSFFNATQEIDPDNFDWGINLGGGFKTDSGVSLGVRYHLGMGDIYDDGNPKNRVWQFSVGFDF</sequence>
<dbReference type="Pfam" id="PF13568">
    <property type="entry name" value="OMP_b-brl_2"/>
    <property type="match status" value="1"/>
</dbReference>
<feature type="domain" description="Outer membrane protein beta-barrel" evidence="2">
    <location>
        <begin position="19"/>
        <end position="171"/>
    </location>
</feature>
<protein>
    <submittedName>
        <fullName evidence="3">Porin family protein</fullName>
    </submittedName>
</protein>
<dbReference type="InterPro" id="IPR025665">
    <property type="entry name" value="Beta-barrel_OMP_2"/>
</dbReference>
<keyword evidence="1" id="KW-0732">Signal</keyword>
<accession>A0A8J6Q2K9</accession>
<evidence type="ECO:0000259" key="2">
    <source>
        <dbReference type="Pfam" id="PF13568"/>
    </source>
</evidence>
<gene>
    <name evidence="3" type="ORF">ICJ83_08975</name>
</gene>
<proteinExistence type="predicted"/>
<name>A0A8J6Q2K9_9FLAO</name>